<sequence length="688" mass="73253">MTHLIRRLPFTSAVVVAMIVLGLATGTLWRAAEDASWYPMVAYGVPSLEAGRWWTLLTGPFFAVVPLFYLAMTGSFALLVGYAEWRLGTRVAAVAAVVGQLTGILAALGFLVAVRGHGWGWADRTATLLDVGFSAGSLAAAAVTSAVLRPPWRLRLRLALGLYVLASAVYLGSLADLEHLVAVGLALAVGPRLVRARLGLAAPGRPTRREWRLLAVFVLVLLTAGSVLSVALPNDGPLGSTADPESTWVDIVLNVVITGLAVNGLRKGHRVAWRWVVGWAALNVAVGLLVGVAAGAVAVAGGEAGGEIELGQAPGIFVADRLAYAVLFAVLVIGRRAWRVPSRRGRRAAGGLTDRETAVALVERYGGGTLSWMATWPDNDWFRTAAGDTVVAWQRHAGVAIGLGDPVGADPVGAVAEFRARSETAGLVACLFSASDELAQAARAAGWRTTQVAEDTLIDLPDLEFRGKSWQDVRSALNRAGAQGVGFRMVTLAEERYSLVAQVREISEQWVGDKGLPELGFTLGGVDEALDPHVRVGLALDADGIVQGVTSWLPVYGGGRVTGWTLDVMRRREDGFRPVVEFLIASSCLAFRAEGARVVSLSGAPLARTDTDGDTAVLDRLLDTLGARLEPLYGFRSLHAFKAKFQPRYSPLHLVFRDEADLPRIGLALTRAYLPDASARELVRLARV</sequence>
<evidence type="ECO:0000259" key="7">
    <source>
        <dbReference type="Pfam" id="PF09924"/>
    </source>
</evidence>
<feature type="transmembrane region" description="Helical" evidence="6">
    <location>
        <begin position="247"/>
        <end position="265"/>
    </location>
</feature>
<dbReference type="STRING" id="366584.SAMN05216377_117139"/>
<dbReference type="Pfam" id="PF09924">
    <property type="entry name" value="LPG_synthase_C"/>
    <property type="match status" value="1"/>
</dbReference>
<dbReference type="EMBL" id="FNBE01000017">
    <property type="protein sequence ID" value="SDG99432.1"/>
    <property type="molecule type" value="Genomic_DNA"/>
</dbReference>
<reference evidence="8 9" key="1">
    <citation type="submission" date="2016-10" db="EMBL/GenBank/DDBJ databases">
        <authorList>
            <person name="de Groot N.N."/>
        </authorList>
    </citation>
    <scope>NUCLEOTIDE SEQUENCE [LARGE SCALE GENOMIC DNA]</scope>
    <source>
        <strain evidence="8 9">CGMCC 4.3143</strain>
    </source>
</reference>
<evidence type="ECO:0000256" key="3">
    <source>
        <dbReference type="ARBA" id="ARBA00022692"/>
    </source>
</evidence>
<comment type="subcellular location">
    <subcellularLocation>
        <location evidence="1">Cell membrane</location>
        <topology evidence="1">Multi-pass membrane protein</topology>
    </subcellularLocation>
</comment>
<dbReference type="AlphaFoldDB" id="A0A1G7YS75"/>
<dbReference type="GO" id="GO:0055091">
    <property type="term" value="P:phospholipid homeostasis"/>
    <property type="evidence" value="ECO:0007669"/>
    <property type="project" value="TreeGrafter"/>
</dbReference>
<dbReference type="GO" id="GO:0016755">
    <property type="term" value="F:aminoacyltransferase activity"/>
    <property type="evidence" value="ECO:0007669"/>
    <property type="project" value="TreeGrafter"/>
</dbReference>
<dbReference type="RefSeq" id="WP_093088872.1">
    <property type="nucleotide sequence ID" value="NZ_FNBE01000017.1"/>
</dbReference>
<feature type="transmembrane region" description="Helical" evidence="6">
    <location>
        <begin position="277"/>
        <end position="301"/>
    </location>
</feature>
<evidence type="ECO:0000256" key="4">
    <source>
        <dbReference type="ARBA" id="ARBA00022989"/>
    </source>
</evidence>
<feature type="transmembrane region" description="Helical" evidence="6">
    <location>
        <begin position="177"/>
        <end position="194"/>
    </location>
</feature>
<dbReference type="OrthoDB" id="594838at2"/>
<name>A0A1G7YS75_PSEOR</name>
<feature type="transmembrane region" description="Helical" evidence="6">
    <location>
        <begin position="52"/>
        <end position="79"/>
    </location>
</feature>
<dbReference type="Proteomes" id="UP000198967">
    <property type="component" value="Unassembled WGS sequence"/>
</dbReference>
<protein>
    <submittedName>
        <fullName evidence="8">Lysylphosphatidylglycerol synthetase, C-terminal domain, DUF2156 family</fullName>
    </submittedName>
</protein>
<organism evidence="8 9">
    <name type="scientific">Pseudonocardia oroxyli</name>
    <dbReference type="NCBI Taxonomy" id="366584"/>
    <lineage>
        <taxon>Bacteria</taxon>
        <taxon>Bacillati</taxon>
        <taxon>Actinomycetota</taxon>
        <taxon>Actinomycetes</taxon>
        <taxon>Pseudonocardiales</taxon>
        <taxon>Pseudonocardiaceae</taxon>
        <taxon>Pseudonocardia</taxon>
    </lineage>
</organism>
<evidence type="ECO:0000313" key="8">
    <source>
        <dbReference type="EMBL" id="SDG99432.1"/>
    </source>
</evidence>
<dbReference type="InterPro" id="IPR024320">
    <property type="entry name" value="LPG_synthase_C"/>
</dbReference>
<feature type="transmembrane region" description="Helical" evidence="6">
    <location>
        <begin position="126"/>
        <end position="147"/>
    </location>
</feature>
<feature type="domain" description="Phosphatidylglycerol lysyltransferase C-terminal" evidence="7">
    <location>
        <begin position="360"/>
        <end position="655"/>
    </location>
</feature>
<feature type="transmembrane region" description="Helical" evidence="6">
    <location>
        <begin position="154"/>
        <end position="171"/>
    </location>
</feature>
<keyword evidence="4 6" id="KW-1133">Transmembrane helix</keyword>
<keyword evidence="2" id="KW-1003">Cell membrane</keyword>
<accession>A0A1G7YS75</accession>
<feature type="transmembrane region" description="Helical" evidence="6">
    <location>
        <begin position="91"/>
        <end position="114"/>
    </location>
</feature>
<feature type="transmembrane region" description="Helical" evidence="6">
    <location>
        <begin position="321"/>
        <end position="338"/>
    </location>
</feature>
<feature type="transmembrane region" description="Helical" evidence="6">
    <location>
        <begin position="214"/>
        <end position="232"/>
    </location>
</feature>
<evidence type="ECO:0000256" key="2">
    <source>
        <dbReference type="ARBA" id="ARBA00022475"/>
    </source>
</evidence>
<proteinExistence type="predicted"/>
<dbReference type="InterPro" id="IPR051211">
    <property type="entry name" value="PG_lysyltransferase"/>
</dbReference>
<evidence type="ECO:0000256" key="6">
    <source>
        <dbReference type="SAM" id="Phobius"/>
    </source>
</evidence>
<dbReference type="PANTHER" id="PTHR34697:SF2">
    <property type="entry name" value="PHOSPHATIDYLGLYCEROL LYSYLTRANSFERASE"/>
    <property type="match status" value="1"/>
</dbReference>
<keyword evidence="5 6" id="KW-0472">Membrane</keyword>
<gene>
    <name evidence="8" type="ORF">SAMN05216377_117139</name>
</gene>
<keyword evidence="3 6" id="KW-0812">Transmembrane</keyword>
<evidence type="ECO:0000313" key="9">
    <source>
        <dbReference type="Proteomes" id="UP000198967"/>
    </source>
</evidence>
<evidence type="ECO:0000256" key="1">
    <source>
        <dbReference type="ARBA" id="ARBA00004651"/>
    </source>
</evidence>
<feature type="transmembrane region" description="Helical" evidence="6">
    <location>
        <begin position="12"/>
        <end position="32"/>
    </location>
</feature>
<keyword evidence="9" id="KW-1185">Reference proteome</keyword>
<dbReference type="GO" id="GO:0005886">
    <property type="term" value="C:plasma membrane"/>
    <property type="evidence" value="ECO:0007669"/>
    <property type="project" value="UniProtKB-SubCell"/>
</dbReference>
<dbReference type="PANTHER" id="PTHR34697">
    <property type="entry name" value="PHOSPHATIDYLGLYCEROL LYSYLTRANSFERASE"/>
    <property type="match status" value="1"/>
</dbReference>
<evidence type="ECO:0000256" key="5">
    <source>
        <dbReference type="ARBA" id="ARBA00023136"/>
    </source>
</evidence>